<dbReference type="PATRIC" id="fig|571915.4.peg.311"/>
<dbReference type="STRING" id="571915.CMUST_01500"/>
<proteinExistence type="predicted"/>
<dbReference type="InterPro" id="IPR029063">
    <property type="entry name" value="SAM-dependent_MTases_sf"/>
</dbReference>
<evidence type="ECO:0000256" key="1">
    <source>
        <dbReference type="SAM" id="MobiDB-lite"/>
    </source>
</evidence>
<dbReference type="RefSeq" id="WP_047261029.1">
    <property type="nucleotide sequence ID" value="NZ_CP011542.1"/>
</dbReference>
<evidence type="ECO:0000313" key="2">
    <source>
        <dbReference type="EMBL" id="AKK04649.1"/>
    </source>
</evidence>
<dbReference type="AlphaFoldDB" id="A0A0G3GU63"/>
<reference evidence="3" key="2">
    <citation type="submission" date="2015-05" db="EMBL/GenBank/DDBJ databases">
        <title>Complete genome sequence of Corynebacterium mustelae DSM 45274, isolated from various tissues of a male ferret with lethal sepsis.</title>
        <authorList>
            <person name="Ruckert C."/>
            <person name="Albersmeier A."/>
            <person name="Winkler A."/>
            <person name="Tauch A."/>
        </authorList>
    </citation>
    <scope>NUCLEOTIDE SEQUENCE [LARGE SCALE GENOMIC DNA]</scope>
    <source>
        <strain evidence="3">DSM 45274</strain>
    </source>
</reference>
<name>A0A0G3GU63_9CORY</name>
<dbReference type="SUPFAM" id="SSF53335">
    <property type="entry name" value="S-adenosyl-L-methionine-dependent methyltransferases"/>
    <property type="match status" value="1"/>
</dbReference>
<sequence length="268" mass="30499">MAYHGHNKRADFSRNSTKPIGVITRGTTGTNRLRRSDRWVFYNPTLHQLLRTTPKPLAVDVGYGASHTTTCEWARWLRKINPHTSVIGLEIHPDRVLPPRDGVRFELGGFELAGYSPQLVRAFNVLRQYDVAQVEAAWQMVCNRLAPGGYFIEGTCDEIGKRATWVLLDASGPLSLTLAWNPWELSRPSEIAERLPKILIHRNTAGERIHDLLTLIDDCWDKASGFESFGPRIRWHETRKLIADHIPLTRSRLVQDNILTIPWSIIAP</sequence>
<protein>
    <submittedName>
        <fullName evidence="2">Uncharacterized protein</fullName>
    </submittedName>
</protein>
<dbReference type="EMBL" id="CP011542">
    <property type="protein sequence ID" value="AKK04649.1"/>
    <property type="molecule type" value="Genomic_DNA"/>
</dbReference>
<accession>A0A0G3GU63</accession>
<evidence type="ECO:0000313" key="3">
    <source>
        <dbReference type="Proteomes" id="UP000035199"/>
    </source>
</evidence>
<gene>
    <name evidence="2" type="ORF">CMUST_01500</name>
</gene>
<dbReference type="Proteomes" id="UP000035199">
    <property type="component" value="Chromosome"/>
</dbReference>
<keyword evidence="3" id="KW-1185">Reference proteome</keyword>
<feature type="region of interest" description="Disordered" evidence="1">
    <location>
        <begin position="1"/>
        <end position="27"/>
    </location>
</feature>
<dbReference type="KEGG" id="cmv:CMUST_01500"/>
<organism evidence="2 3">
    <name type="scientific">Corynebacterium mustelae</name>
    <dbReference type="NCBI Taxonomy" id="571915"/>
    <lineage>
        <taxon>Bacteria</taxon>
        <taxon>Bacillati</taxon>
        <taxon>Actinomycetota</taxon>
        <taxon>Actinomycetes</taxon>
        <taxon>Mycobacteriales</taxon>
        <taxon>Corynebacteriaceae</taxon>
        <taxon>Corynebacterium</taxon>
    </lineage>
</organism>
<reference evidence="2 3" key="1">
    <citation type="journal article" date="2015" name="Genome Announc.">
        <title>Complete Genome Sequence of the Type Strain Corynebacterium mustelae DSM 45274, Isolated from Various Tissues of a Male Ferret with Lethal Sepsis.</title>
        <authorList>
            <person name="Ruckert C."/>
            <person name="Eimer J."/>
            <person name="Winkler A."/>
            <person name="Tauch A."/>
        </authorList>
    </citation>
    <scope>NUCLEOTIDE SEQUENCE [LARGE SCALE GENOMIC DNA]</scope>
    <source>
        <strain evidence="2 3">DSM 45274</strain>
    </source>
</reference>
<dbReference type="OrthoDB" id="5498854at2"/>